<accession>A0AAV3QVT6</accession>
<reference evidence="2 3" key="1">
    <citation type="submission" date="2024-01" db="EMBL/GenBank/DDBJ databases">
        <title>The complete chloroplast genome sequence of Lithospermum erythrorhizon: insights into the phylogenetic relationship among Boraginaceae species and the maternal lineages of purple gromwells.</title>
        <authorList>
            <person name="Okada T."/>
            <person name="Watanabe K."/>
        </authorList>
    </citation>
    <scope>NUCLEOTIDE SEQUENCE [LARGE SCALE GENOMIC DNA]</scope>
</reference>
<protein>
    <recommendedName>
        <fullName evidence="1">Reverse transcriptase domain-containing protein</fullName>
    </recommendedName>
</protein>
<name>A0AAV3QVT6_LITER</name>
<evidence type="ECO:0000313" key="2">
    <source>
        <dbReference type="EMBL" id="GAA0167000.1"/>
    </source>
</evidence>
<proteinExistence type="predicted"/>
<dbReference type="Pfam" id="PF00078">
    <property type="entry name" value="RVT_1"/>
    <property type="match status" value="1"/>
</dbReference>
<feature type="domain" description="Reverse transcriptase" evidence="1">
    <location>
        <begin position="3"/>
        <end position="83"/>
    </location>
</feature>
<sequence>MADYRPISLCNVIYKIASNVLVNRVKPFMNSLVSPSQNGFIHGIQDNVIMAQELTDTIRISKCKKTGLTAIKIDISKTFDRVK</sequence>
<gene>
    <name evidence="2" type="ORF">LIER_22029</name>
</gene>
<dbReference type="InterPro" id="IPR000477">
    <property type="entry name" value="RT_dom"/>
</dbReference>
<dbReference type="Proteomes" id="UP001454036">
    <property type="component" value="Unassembled WGS sequence"/>
</dbReference>
<dbReference type="AlphaFoldDB" id="A0AAV3QVT6"/>
<dbReference type="EMBL" id="BAABME010005929">
    <property type="protein sequence ID" value="GAA0167000.1"/>
    <property type="molecule type" value="Genomic_DNA"/>
</dbReference>
<evidence type="ECO:0000259" key="1">
    <source>
        <dbReference type="Pfam" id="PF00078"/>
    </source>
</evidence>
<dbReference type="InterPro" id="IPR052343">
    <property type="entry name" value="Retrotransposon-Effector_Assoc"/>
</dbReference>
<dbReference type="PANTHER" id="PTHR46890">
    <property type="entry name" value="NON-LTR RETROLELEMENT REVERSE TRANSCRIPTASE-LIKE PROTEIN-RELATED"/>
    <property type="match status" value="1"/>
</dbReference>
<organism evidence="2 3">
    <name type="scientific">Lithospermum erythrorhizon</name>
    <name type="common">Purple gromwell</name>
    <name type="synonym">Lithospermum officinale var. erythrorhizon</name>
    <dbReference type="NCBI Taxonomy" id="34254"/>
    <lineage>
        <taxon>Eukaryota</taxon>
        <taxon>Viridiplantae</taxon>
        <taxon>Streptophyta</taxon>
        <taxon>Embryophyta</taxon>
        <taxon>Tracheophyta</taxon>
        <taxon>Spermatophyta</taxon>
        <taxon>Magnoliopsida</taxon>
        <taxon>eudicotyledons</taxon>
        <taxon>Gunneridae</taxon>
        <taxon>Pentapetalae</taxon>
        <taxon>asterids</taxon>
        <taxon>lamiids</taxon>
        <taxon>Boraginales</taxon>
        <taxon>Boraginaceae</taxon>
        <taxon>Boraginoideae</taxon>
        <taxon>Lithospermeae</taxon>
        <taxon>Lithospermum</taxon>
    </lineage>
</organism>
<comment type="caution">
    <text evidence="2">The sequence shown here is derived from an EMBL/GenBank/DDBJ whole genome shotgun (WGS) entry which is preliminary data.</text>
</comment>
<evidence type="ECO:0000313" key="3">
    <source>
        <dbReference type="Proteomes" id="UP001454036"/>
    </source>
</evidence>
<dbReference type="PANTHER" id="PTHR46890:SF48">
    <property type="entry name" value="RNA-DIRECTED DNA POLYMERASE"/>
    <property type="match status" value="1"/>
</dbReference>
<keyword evidence="3" id="KW-1185">Reference proteome</keyword>